<proteinExistence type="predicted"/>
<evidence type="ECO:0000313" key="1">
    <source>
        <dbReference type="EMBL" id="MBD2561798.1"/>
    </source>
</evidence>
<dbReference type="Proteomes" id="UP000604661">
    <property type="component" value="Unassembled WGS sequence"/>
</dbReference>
<keyword evidence="2" id="KW-1185">Reference proteome</keyword>
<accession>A0ABR8EV26</accession>
<protein>
    <submittedName>
        <fullName evidence="1">Uncharacterized protein</fullName>
    </submittedName>
</protein>
<evidence type="ECO:0000313" key="2">
    <source>
        <dbReference type="Proteomes" id="UP000604661"/>
    </source>
</evidence>
<gene>
    <name evidence="1" type="ORF">H6G95_14485</name>
</gene>
<name>A0ABR8EV26_NOSLI</name>
<organism evidence="1 2">
    <name type="scientific">Nostoc linckia FACHB-391</name>
    <dbReference type="NCBI Taxonomy" id="2692906"/>
    <lineage>
        <taxon>Bacteria</taxon>
        <taxon>Bacillati</taxon>
        <taxon>Cyanobacteriota</taxon>
        <taxon>Cyanophyceae</taxon>
        <taxon>Nostocales</taxon>
        <taxon>Nostocaceae</taxon>
        <taxon>Nostoc</taxon>
    </lineage>
</organism>
<dbReference type="EMBL" id="JACJTE010000013">
    <property type="protein sequence ID" value="MBD2561798.1"/>
    <property type="molecule type" value="Genomic_DNA"/>
</dbReference>
<reference evidence="1 2" key="1">
    <citation type="journal article" date="2020" name="ISME J.">
        <title>Comparative genomics reveals insights into cyanobacterial evolution and habitat adaptation.</title>
        <authorList>
            <person name="Chen M.Y."/>
            <person name="Teng W.K."/>
            <person name="Zhao L."/>
            <person name="Hu C.X."/>
            <person name="Zhou Y.K."/>
            <person name="Han B.P."/>
            <person name="Song L.R."/>
            <person name="Shu W.S."/>
        </authorList>
    </citation>
    <scope>NUCLEOTIDE SEQUENCE [LARGE SCALE GENOMIC DNA]</scope>
    <source>
        <strain evidence="1 2">FACHB-391</strain>
    </source>
</reference>
<dbReference type="RefSeq" id="WP_190894263.1">
    <property type="nucleotide sequence ID" value="NZ_JACJTE010000013.1"/>
</dbReference>
<comment type="caution">
    <text evidence="1">The sequence shown here is derived from an EMBL/GenBank/DDBJ whole genome shotgun (WGS) entry which is preliminary data.</text>
</comment>
<sequence>MAEHVFHDQLSLEEPTEKLGKQALSLGLIPSMIQRCCKQCHGTCVISMAIASLISPLVLPDHTLILEV</sequence>